<gene>
    <name evidence="2" type="ORF">S01H1_22547</name>
</gene>
<feature type="non-terminal residue" evidence="2">
    <location>
        <position position="197"/>
    </location>
</feature>
<dbReference type="Pfam" id="PF13401">
    <property type="entry name" value="AAA_22"/>
    <property type="match status" value="1"/>
</dbReference>
<dbReference type="EMBL" id="BARS01012751">
    <property type="protein sequence ID" value="GAF89786.1"/>
    <property type="molecule type" value="Genomic_DNA"/>
</dbReference>
<dbReference type="GO" id="GO:0016887">
    <property type="term" value="F:ATP hydrolysis activity"/>
    <property type="evidence" value="ECO:0007669"/>
    <property type="project" value="InterPro"/>
</dbReference>
<evidence type="ECO:0000313" key="2">
    <source>
        <dbReference type="EMBL" id="GAF89786.1"/>
    </source>
</evidence>
<evidence type="ECO:0000259" key="1">
    <source>
        <dbReference type="Pfam" id="PF13401"/>
    </source>
</evidence>
<reference evidence="2" key="1">
    <citation type="journal article" date="2014" name="Front. Microbiol.">
        <title>High frequency of phylogenetically diverse reductive dehalogenase-homologous genes in deep subseafloor sedimentary metagenomes.</title>
        <authorList>
            <person name="Kawai M."/>
            <person name="Futagami T."/>
            <person name="Toyoda A."/>
            <person name="Takaki Y."/>
            <person name="Nishi S."/>
            <person name="Hori S."/>
            <person name="Arai W."/>
            <person name="Tsubouchi T."/>
            <person name="Morono Y."/>
            <person name="Uchiyama I."/>
            <person name="Ito T."/>
            <person name="Fujiyama A."/>
            <person name="Inagaki F."/>
            <person name="Takami H."/>
        </authorList>
    </citation>
    <scope>NUCLEOTIDE SEQUENCE</scope>
    <source>
        <strain evidence="2">Expedition CK06-06</strain>
    </source>
</reference>
<dbReference type="InterPro" id="IPR027417">
    <property type="entry name" value="P-loop_NTPase"/>
</dbReference>
<sequence length="197" mass="21964">VRGPGASYRNDEHEYQIEKVIRALQGTNRLLILDEASTLTDKALTLLRDLHDSAGIPVFMVCTKDLFERITRGVDADHGQLYSRIDIVHALTQGQDVNAGGKPLFTVEDIKQLYQVPPIRLSPDGVQFMLAVANQLGYGSLRRCGVLLRNAARRARKRQGLAAEDDVTVTADDLEVVERILRQEAGEQTTATERRRT</sequence>
<comment type="caution">
    <text evidence="2">The sequence shown here is derived from an EMBL/GenBank/DDBJ whole genome shotgun (WGS) entry which is preliminary data.</text>
</comment>
<feature type="non-terminal residue" evidence="2">
    <location>
        <position position="1"/>
    </location>
</feature>
<dbReference type="AlphaFoldDB" id="X0TRF2"/>
<organism evidence="2">
    <name type="scientific">marine sediment metagenome</name>
    <dbReference type="NCBI Taxonomy" id="412755"/>
    <lineage>
        <taxon>unclassified sequences</taxon>
        <taxon>metagenomes</taxon>
        <taxon>ecological metagenomes</taxon>
    </lineage>
</organism>
<feature type="domain" description="ORC1/DEAH AAA+ ATPase" evidence="1">
    <location>
        <begin position="9"/>
        <end position="69"/>
    </location>
</feature>
<accession>X0TRF2</accession>
<dbReference type="SUPFAM" id="SSF52540">
    <property type="entry name" value="P-loop containing nucleoside triphosphate hydrolases"/>
    <property type="match status" value="1"/>
</dbReference>
<dbReference type="InterPro" id="IPR049945">
    <property type="entry name" value="AAA_22"/>
</dbReference>
<name>X0TRF2_9ZZZZ</name>
<proteinExistence type="predicted"/>
<protein>
    <recommendedName>
        <fullName evidence="1">ORC1/DEAH AAA+ ATPase domain-containing protein</fullName>
    </recommendedName>
</protein>